<evidence type="ECO:0000313" key="2">
    <source>
        <dbReference type="EMBL" id="CAE0823775.1"/>
    </source>
</evidence>
<name>A0A7S4G363_9EUGL</name>
<feature type="signal peptide" evidence="1">
    <location>
        <begin position="1"/>
        <end position="20"/>
    </location>
</feature>
<proteinExistence type="predicted"/>
<dbReference type="EMBL" id="HBJA01101534">
    <property type="protein sequence ID" value="CAE0823775.1"/>
    <property type="molecule type" value="Transcribed_RNA"/>
</dbReference>
<sequence>MQHEGGRLIWLRALAPLCDGGSASSAESESVCSAQRFEAETTRFALYHGRNMKIMQVICWGLGAAWPTFTDQRMVQELGGLAPQKCSDLTPLEEVQVSSVQRAPTAPAPGMASLVLGHRHFPTRSFSPSWAADTHTGFSETSSLDACPAAHRW</sequence>
<organism evidence="2">
    <name type="scientific">Eutreptiella gymnastica</name>
    <dbReference type="NCBI Taxonomy" id="73025"/>
    <lineage>
        <taxon>Eukaryota</taxon>
        <taxon>Discoba</taxon>
        <taxon>Euglenozoa</taxon>
        <taxon>Euglenida</taxon>
        <taxon>Spirocuta</taxon>
        <taxon>Euglenophyceae</taxon>
        <taxon>Eutreptiales</taxon>
        <taxon>Eutreptiaceae</taxon>
        <taxon>Eutreptiella</taxon>
    </lineage>
</organism>
<evidence type="ECO:0000256" key="1">
    <source>
        <dbReference type="SAM" id="SignalP"/>
    </source>
</evidence>
<accession>A0A7S4G363</accession>
<dbReference type="AlphaFoldDB" id="A0A7S4G363"/>
<gene>
    <name evidence="2" type="ORF">EGYM00163_LOCUS34978</name>
</gene>
<keyword evidence="1" id="KW-0732">Signal</keyword>
<feature type="chain" id="PRO_5030557800" evidence="1">
    <location>
        <begin position="21"/>
        <end position="153"/>
    </location>
</feature>
<reference evidence="2" key="1">
    <citation type="submission" date="2021-01" db="EMBL/GenBank/DDBJ databases">
        <authorList>
            <person name="Corre E."/>
            <person name="Pelletier E."/>
            <person name="Niang G."/>
            <person name="Scheremetjew M."/>
            <person name="Finn R."/>
            <person name="Kale V."/>
            <person name="Holt S."/>
            <person name="Cochrane G."/>
            <person name="Meng A."/>
            <person name="Brown T."/>
            <person name="Cohen L."/>
        </authorList>
    </citation>
    <scope>NUCLEOTIDE SEQUENCE</scope>
    <source>
        <strain evidence="2">CCMP1594</strain>
    </source>
</reference>
<protein>
    <submittedName>
        <fullName evidence="2">Uncharacterized protein</fullName>
    </submittedName>
</protein>